<organism evidence="6 7">
    <name type="scientific">Lichenibacterium minor</name>
    <dbReference type="NCBI Taxonomy" id="2316528"/>
    <lineage>
        <taxon>Bacteria</taxon>
        <taxon>Pseudomonadati</taxon>
        <taxon>Pseudomonadota</taxon>
        <taxon>Alphaproteobacteria</taxon>
        <taxon>Hyphomicrobiales</taxon>
        <taxon>Lichenihabitantaceae</taxon>
        <taxon>Lichenibacterium</taxon>
    </lineage>
</organism>
<dbReference type="GO" id="GO:0032131">
    <property type="term" value="F:alkylated DNA binding"/>
    <property type="evidence" value="ECO:0007669"/>
    <property type="project" value="TreeGrafter"/>
</dbReference>
<dbReference type="InterPro" id="IPR003265">
    <property type="entry name" value="HhH-GPD_domain"/>
</dbReference>
<keyword evidence="4" id="KW-0234">DNA repair</keyword>
<evidence type="ECO:0000256" key="3">
    <source>
        <dbReference type="ARBA" id="ARBA00022763"/>
    </source>
</evidence>
<evidence type="ECO:0000256" key="2">
    <source>
        <dbReference type="ARBA" id="ARBA00012000"/>
    </source>
</evidence>
<dbReference type="GO" id="GO:0043916">
    <property type="term" value="F:DNA-7-methylguanine glycosylase activity"/>
    <property type="evidence" value="ECO:0007669"/>
    <property type="project" value="TreeGrafter"/>
</dbReference>
<dbReference type="GO" id="GO:0006307">
    <property type="term" value="P:DNA alkylation repair"/>
    <property type="evidence" value="ECO:0007669"/>
    <property type="project" value="TreeGrafter"/>
</dbReference>
<dbReference type="AlphaFoldDB" id="A0A4V1RUE1"/>
<dbReference type="SMART" id="SM00478">
    <property type="entry name" value="ENDO3c"/>
    <property type="match status" value="1"/>
</dbReference>
<accession>A0A4V1RUE1</accession>
<gene>
    <name evidence="6" type="ORF">D3273_16735</name>
</gene>
<dbReference type="Proteomes" id="UP000290759">
    <property type="component" value="Unassembled WGS sequence"/>
</dbReference>
<keyword evidence="7" id="KW-1185">Reference proteome</keyword>
<dbReference type="SUPFAM" id="SSF48150">
    <property type="entry name" value="DNA-glycosylase"/>
    <property type="match status" value="1"/>
</dbReference>
<evidence type="ECO:0000256" key="1">
    <source>
        <dbReference type="ARBA" id="ARBA00000086"/>
    </source>
</evidence>
<comment type="catalytic activity">
    <reaction evidence="1">
        <text>Hydrolysis of alkylated DNA, releasing 3-methyladenine, 3-methylguanine, 7-methylguanine and 7-methyladenine.</text>
        <dbReference type="EC" id="3.2.2.21"/>
    </reaction>
</comment>
<dbReference type="GO" id="GO:0006285">
    <property type="term" value="P:base-excision repair, AP site formation"/>
    <property type="evidence" value="ECO:0007669"/>
    <property type="project" value="TreeGrafter"/>
</dbReference>
<dbReference type="Pfam" id="PF00730">
    <property type="entry name" value="HhH-GPD"/>
    <property type="match status" value="1"/>
</dbReference>
<comment type="caution">
    <text evidence="6">The sequence shown here is derived from an EMBL/GenBank/DDBJ whole genome shotgun (WGS) entry which is preliminary data.</text>
</comment>
<dbReference type="RefSeq" id="WP_129228033.1">
    <property type="nucleotide sequence ID" value="NZ_QYBB01000020.1"/>
</dbReference>
<reference evidence="6 7" key="1">
    <citation type="submission" date="2018-12" db="EMBL/GenBank/DDBJ databases">
        <authorList>
            <person name="Grouzdev D.S."/>
            <person name="Krutkina M.S."/>
        </authorList>
    </citation>
    <scope>NUCLEOTIDE SEQUENCE [LARGE SCALE GENOMIC DNA]</scope>
    <source>
        <strain evidence="6 7">RmlP026</strain>
    </source>
</reference>
<dbReference type="GO" id="GO:0005737">
    <property type="term" value="C:cytoplasm"/>
    <property type="evidence" value="ECO:0007669"/>
    <property type="project" value="TreeGrafter"/>
</dbReference>
<dbReference type="EMBL" id="QYBB01000020">
    <property type="protein sequence ID" value="RYC30834.1"/>
    <property type="molecule type" value="Genomic_DNA"/>
</dbReference>
<evidence type="ECO:0000313" key="7">
    <source>
        <dbReference type="Proteomes" id="UP000290759"/>
    </source>
</evidence>
<dbReference type="PANTHER" id="PTHR43003:SF13">
    <property type="entry name" value="DNA-3-METHYLADENINE GLYCOSYLASE 2"/>
    <property type="match status" value="1"/>
</dbReference>
<evidence type="ECO:0000313" key="6">
    <source>
        <dbReference type="EMBL" id="RYC30834.1"/>
    </source>
</evidence>
<dbReference type="InterPro" id="IPR011257">
    <property type="entry name" value="DNA_glycosylase"/>
</dbReference>
<dbReference type="GO" id="GO:0008725">
    <property type="term" value="F:DNA-3-methyladenine glycosylase activity"/>
    <property type="evidence" value="ECO:0007669"/>
    <property type="project" value="TreeGrafter"/>
</dbReference>
<dbReference type="EC" id="3.2.2.21" evidence="2"/>
<proteinExistence type="predicted"/>
<keyword evidence="3" id="KW-0227">DNA damage</keyword>
<dbReference type="GO" id="GO:0032993">
    <property type="term" value="C:protein-DNA complex"/>
    <property type="evidence" value="ECO:0007669"/>
    <property type="project" value="TreeGrafter"/>
</dbReference>
<reference evidence="6 7" key="2">
    <citation type="submission" date="2019-02" db="EMBL/GenBank/DDBJ databases">
        <title>'Lichenibacterium ramalinii' gen. nov. sp. nov., 'Lichenibacterium minor' gen. nov. sp. nov.</title>
        <authorList>
            <person name="Pankratov T."/>
        </authorList>
    </citation>
    <scope>NUCLEOTIDE SEQUENCE [LARGE SCALE GENOMIC DNA]</scope>
    <source>
        <strain evidence="6 7">RmlP026</strain>
    </source>
</reference>
<evidence type="ECO:0000259" key="5">
    <source>
        <dbReference type="SMART" id="SM00478"/>
    </source>
</evidence>
<evidence type="ECO:0000256" key="4">
    <source>
        <dbReference type="ARBA" id="ARBA00023204"/>
    </source>
</evidence>
<dbReference type="Gene3D" id="1.10.1670.40">
    <property type="match status" value="1"/>
</dbReference>
<protein>
    <recommendedName>
        <fullName evidence="2">DNA-3-methyladenine glycosylase II</fullName>
        <ecNumber evidence="2">3.2.2.21</ecNumber>
    </recommendedName>
</protein>
<feature type="domain" description="HhH-GPD" evidence="5">
    <location>
        <begin position="62"/>
        <end position="215"/>
    </location>
</feature>
<dbReference type="InterPro" id="IPR051912">
    <property type="entry name" value="Alkylbase_DNA_Glycosylase/TA"/>
</dbReference>
<dbReference type="PANTHER" id="PTHR43003">
    <property type="entry name" value="DNA-3-METHYLADENINE GLYCOSYLASE"/>
    <property type="match status" value="1"/>
</dbReference>
<dbReference type="CDD" id="cd00056">
    <property type="entry name" value="ENDO3c"/>
    <property type="match status" value="1"/>
</dbReference>
<dbReference type="Gene3D" id="1.10.340.30">
    <property type="entry name" value="Hypothetical protein, domain 2"/>
    <property type="match status" value="1"/>
</dbReference>
<sequence>MGEMTQDPRAAAAIDGEGDLDRALAALAERDPGLVAHLVAVGGRPPLRRRAPGFEGLAALVVSQQVSTASAAAIFGRLRAALDPLDAPALLRADDAVLRAAGLSTGKVLTLRAAAAAVAEGRLALDALAALPAEAAAARLTALRGIGPWTAQLYLLSCLGHADAWPPGDVALEEAARLALKLDARPDRAALAAIAERWRPYRAVAARLLWSYYRAVKGRSGLGIGLGDGG</sequence>
<name>A0A4V1RUE1_9HYPH</name>